<dbReference type="InterPro" id="IPR006597">
    <property type="entry name" value="Sel1-like"/>
</dbReference>
<organism evidence="3 4">
    <name type="scientific">Methylobacterium organophilum</name>
    <dbReference type="NCBI Taxonomy" id="410"/>
    <lineage>
        <taxon>Bacteria</taxon>
        <taxon>Pseudomonadati</taxon>
        <taxon>Pseudomonadota</taxon>
        <taxon>Alphaproteobacteria</taxon>
        <taxon>Hyphomicrobiales</taxon>
        <taxon>Methylobacteriaceae</taxon>
        <taxon>Methylobacterium</taxon>
    </lineage>
</organism>
<dbReference type="InterPro" id="IPR011990">
    <property type="entry name" value="TPR-like_helical_dom_sf"/>
</dbReference>
<gene>
    <name evidence="3" type="ORF">LKMONMHP_1027</name>
</gene>
<dbReference type="EMBL" id="BPQV01000002">
    <property type="protein sequence ID" value="GJE26180.1"/>
    <property type="molecule type" value="Genomic_DNA"/>
</dbReference>
<keyword evidence="4" id="KW-1185">Reference proteome</keyword>
<dbReference type="InterPro" id="IPR050767">
    <property type="entry name" value="Sel1_AlgK"/>
</dbReference>
<reference evidence="3" key="1">
    <citation type="journal article" date="2021" name="Front. Microbiol.">
        <title>Comprehensive Comparative Genomics and Phenotyping of Methylobacterium Species.</title>
        <authorList>
            <person name="Alessa O."/>
            <person name="Ogura Y."/>
            <person name="Fujitani Y."/>
            <person name="Takami H."/>
            <person name="Hayashi T."/>
            <person name="Sahin N."/>
            <person name="Tani A."/>
        </authorList>
    </citation>
    <scope>NUCLEOTIDE SEQUENCE</scope>
    <source>
        <strain evidence="3">NBRC 15689</strain>
    </source>
</reference>
<sequence>MIRLALAGVLAVSAAQALAAPKEPAPAAKDAGPPGSLVPGSAAKPVPAGPARLSADGLKRELPTPYTPNAEGLHPRLSDQVDLAYGAYQRGRYNTAFREATTRIERNPKDAAALTLLGELYNQGLGVKQDPKRALEWYRLAANEGDAHAMASLGLMAMDGRGQPKDPKAGRVWLEKAAAKGEATAAYNLALIQIGTGKPEDLTAAAANLRKAAEAELGPAQHDLGVLYLQGRGLPKDPAQAAAWFQRAANNGDLAGEVEFAILLFNGTGTNKDETRAARLFLHAAARGNAIAQNRVARLYAVGRGVPKNLVEAAAWNLAAAAQGLSDAWLDQTLSGLSADERSRAERLAADRAKLQE</sequence>
<evidence type="ECO:0000256" key="2">
    <source>
        <dbReference type="SAM" id="SignalP"/>
    </source>
</evidence>
<protein>
    <recommendedName>
        <fullName evidence="5">Sel1 repeat family protein</fullName>
    </recommendedName>
</protein>
<evidence type="ECO:0000313" key="4">
    <source>
        <dbReference type="Proteomes" id="UP001055156"/>
    </source>
</evidence>
<comment type="caution">
    <text evidence="3">The sequence shown here is derived from an EMBL/GenBank/DDBJ whole genome shotgun (WGS) entry which is preliminary data.</text>
</comment>
<dbReference type="PANTHER" id="PTHR11102">
    <property type="entry name" value="SEL-1-LIKE PROTEIN"/>
    <property type="match status" value="1"/>
</dbReference>
<feature type="chain" id="PRO_5046102979" description="Sel1 repeat family protein" evidence="2">
    <location>
        <begin position="20"/>
        <end position="357"/>
    </location>
</feature>
<accession>A0ABQ4T5I5</accession>
<dbReference type="RefSeq" id="WP_238310116.1">
    <property type="nucleotide sequence ID" value="NZ_BPQV01000002.1"/>
</dbReference>
<evidence type="ECO:0000256" key="1">
    <source>
        <dbReference type="SAM" id="MobiDB-lite"/>
    </source>
</evidence>
<feature type="compositionally biased region" description="Low complexity" evidence="1">
    <location>
        <begin position="24"/>
        <end position="34"/>
    </location>
</feature>
<evidence type="ECO:0000313" key="3">
    <source>
        <dbReference type="EMBL" id="GJE26180.1"/>
    </source>
</evidence>
<feature type="signal peptide" evidence="2">
    <location>
        <begin position="1"/>
        <end position="19"/>
    </location>
</feature>
<name>A0ABQ4T5I5_METOR</name>
<keyword evidence="2" id="KW-0732">Signal</keyword>
<dbReference type="SMART" id="SM00671">
    <property type="entry name" value="SEL1"/>
    <property type="match status" value="6"/>
</dbReference>
<dbReference type="Proteomes" id="UP001055156">
    <property type="component" value="Unassembled WGS sequence"/>
</dbReference>
<dbReference type="PANTHER" id="PTHR11102:SF160">
    <property type="entry name" value="ERAD-ASSOCIATED E3 UBIQUITIN-PROTEIN LIGASE COMPONENT HRD3"/>
    <property type="match status" value="1"/>
</dbReference>
<feature type="region of interest" description="Disordered" evidence="1">
    <location>
        <begin position="24"/>
        <end position="51"/>
    </location>
</feature>
<dbReference type="SUPFAM" id="SSF81901">
    <property type="entry name" value="HCP-like"/>
    <property type="match status" value="1"/>
</dbReference>
<dbReference type="Pfam" id="PF08238">
    <property type="entry name" value="Sel1"/>
    <property type="match status" value="6"/>
</dbReference>
<reference evidence="3" key="2">
    <citation type="submission" date="2021-08" db="EMBL/GenBank/DDBJ databases">
        <authorList>
            <person name="Tani A."/>
            <person name="Ola A."/>
            <person name="Ogura Y."/>
            <person name="Katsura K."/>
            <person name="Hayashi T."/>
        </authorList>
    </citation>
    <scope>NUCLEOTIDE SEQUENCE</scope>
    <source>
        <strain evidence="3">NBRC 15689</strain>
    </source>
</reference>
<proteinExistence type="predicted"/>
<evidence type="ECO:0008006" key="5">
    <source>
        <dbReference type="Google" id="ProtNLM"/>
    </source>
</evidence>
<dbReference type="Gene3D" id="1.25.40.10">
    <property type="entry name" value="Tetratricopeptide repeat domain"/>
    <property type="match status" value="2"/>
</dbReference>